<protein>
    <submittedName>
        <fullName evidence="1">Uncharacterized protein</fullName>
    </submittedName>
</protein>
<sequence>MHPSKCISSQKLDRNQMVVDANKRSSRKSVYMGTVSGQVSSSSFHLEPNGSALAQLYYDLYRTSGARYHSVTISWVYTRLGMEKPRARPKSASFTVPELSTRMF</sequence>
<dbReference type="AlphaFoldDB" id="A0A2A6BMG0"/>
<dbReference type="EnsemblMetazoa" id="PPA44072.1">
    <property type="protein sequence ID" value="PPA44072.1"/>
    <property type="gene ID" value="WBGene00282441"/>
</dbReference>
<gene>
    <name evidence="1" type="primary">WBGene00282441</name>
</gene>
<evidence type="ECO:0000313" key="1">
    <source>
        <dbReference type="EnsemblMetazoa" id="PPA44072.1"/>
    </source>
</evidence>
<accession>A0A2A6BMG0</accession>
<keyword evidence="2" id="KW-1185">Reference proteome</keyword>
<organism evidence="1 2">
    <name type="scientific">Pristionchus pacificus</name>
    <name type="common">Parasitic nematode worm</name>
    <dbReference type="NCBI Taxonomy" id="54126"/>
    <lineage>
        <taxon>Eukaryota</taxon>
        <taxon>Metazoa</taxon>
        <taxon>Ecdysozoa</taxon>
        <taxon>Nematoda</taxon>
        <taxon>Chromadorea</taxon>
        <taxon>Rhabditida</taxon>
        <taxon>Rhabditina</taxon>
        <taxon>Diplogasteromorpha</taxon>
        <taxon>Diplogasteroidea</taxon>
        <taxon>Neodiplogasteridae</taxon>
        <taxon>Pristionchus</taxon>
    </lineage>
</organism>
<reference evidence="2" key="1">
    <citation type="journal article" date="2008" name="Nat. Genet.">
        <title>The Pristionchus pacificus genome provides a unique perspective on nematode lifestyle and parasitism.</title>
        <authorList>
            <person name="Dieterich C."/>
            <person name="Clifton S.W."/>
            <person name="Schuster L.N."/>
            <person name="Chinwalla A."/>
            <person name="Delehaunty K."/>
            <person name="Dinkelacker I."/>
            <person name="Fulton L."/>
            <person name="Fulton R."/>
            <person name="Godfrey J."/>
            <person name="Minx P."/>
            <person name="Mitreva M."/>
            <person name="Roeseler W."/>
            <person name="Tian H."/>
            <person name="Witte H."/>
            <person name="Yang S.P."/>
            <person name="Wilson R.K."/>
            <person name="Sommer R.J."/>
        </authorList>
    </citation>
    <scope>NUCLEOTIDE SEQUENCE [LARGE SCALE GENOMIC DNA]</scope>
    <source>
        <strain evidence="2">PS312</strain>
    </source>
</reference>
<evidence type="ECO:0000313" key="2">
    <source>
        <dbReference type="Proteomes" id="UP000005239"/>
    </source>
</evidence>
<accession>A0A8R1Z3T9</accession>
<dbReference type="Proteomes" id="UP000005239">
    <property type="component" value="Unassembled WGS sequence"/>
</dbReference>
<reference evidence="1" key="2">
    <citation type="submission" date="2022-06" db="UniProtKB">
        <authorList>
            <consortium name="EnsemblMetazoa"/>
        </authorList>
    </citation>
    <scope>IDENTIFICATION</scope>
    <source>
        <strain evidence="1">PS312</strain>
    </source>
</reference>
<name>A0A2A6BMG0_PRIPA</name>
<proteinExistence type="predicted"/>